<dbReference type="RefSeq" id="WP_011093223.1">
    <property type="nucleotide sequence ID" value="NC_004547.2"/>
</dbReference>
<evidence type="ECO:0000313" key="1">
    <source>
        <dbReference type="EMBL" id="CAG74550.1"/>
    </source>
</evidence>
<accession>Q6D6N6</accession>
<dbReference type="OrthoDB" id="6874078at2"/>
<dbReference type="AlphaFoldDB" id="Q6D6N6"/>
<keyword evidence="2" id="KW-1185">Reference proteome</keyword>
<name>Q6D6N6_PECAS</name>
<proteinExistence type="predicted"/>
<dbReference type="EMBL" id="BX950851">
    <property type="protein sequence ID" value="CAG74550.1"/>
    <property type="molecule type" value="Genomic_DNA"/>
</dbReference>
<dbReference type="HOGENOM" id="CLU_129680_0_0_6"/>
<dbReference type="eggNOG" id="ENOG5033XGM">
    <property type="taxonomic scope" value="Bacteria"/>
</dbReference>
<sequence>MINRDFQHLNGLLSDFFSQKNIQQKLHIIHEHKITGWEIWLQVEFANMLANTEHLYWREQILEFDYRQNKEKYYFRPDFLLRKKGWVQERYMAIEFKQNPNPTTCVKNMASDLKKIGQMRKSELDLRSVWAVGITKVIENDQLHSLAETYLDKKYYQTKNFNKHIQHYPIGNTPYCYIIM</sequence>
<gene>
    <name evidence="1" type="ordered locus">ECA1646</name>
</gene>
<dbReference type="Proteomes" id="UP000007966">
    <property type="component" value="Chromosome"/>
</dbReference>
<organism evidence="1 2">
    <name type="scientific">Pectobacterium atrosepticum (strain SCRI 1043 / ATCC BAA-672)</name>
    <name type="common">Erwinia carotovora subsp. atroseptica</name>
    <dbReference type="NCBI Taxonomy" id="218491"/>
    <lineage>
        <taxon>Bacteria</taxon>
        <taxon>Pseudomonadati</taxon>
        <taxon>Pseudomonadota</taxon>
        <taxon>Gammaproteobacteria</taxon>
        <taxon>Enterobacterales</taxon>
        <taxon>Pectobacteriaceae</taxon>
        <taxon>Pectobacterium</taxon>
    </lineage>
</organism>
<reference evidence="1" key="1">
    <citation type="submission" date="2004-02" db="EMBL/GenBank/DDBJ databases">
        <title>The genome sequence of the enterobacterial phytopathogen Erwinia carotovora subsp. atroseptica SCRI1043 and functional genomic identification of novel virulence factors.</title>
        <authorList>
            <person name="Bell K.S."/>
            <person name="Sebaihia M."/>
            <person name="Pritchard L."/>
            <person name="Holden M."/>
            <person name="Hyman L.J."/>
            <person name="Holeva M.C."/>
            <person name="Thomson N.R."/>
            <person name="Bentley S.D."/>
            <person name="Churcher C."/>
            <person name="Mungall K."/>
            <person name="Atkin R."/>
            <person name="Bason N."/>
            <person name="Brooks K."/>
            <person name="Chillingworth T."/>
            <person name="Clark K."/>
            <person name="Doggett J."/>
            <person name="Fraser A."/>
            <person name="Hance Z."/>
            <person name="Hauser H."/>
            <person name="Jagels K."/>
            <person name="Moule S."/>
            <person name="Norbertczak H."/>
            <person name="Ormond D."/>
            <person name="Price C."/>
            <person name="Quail M.A."/>
            <person name="Sanders M."/>
            <person name="Walker D."/>
            <person name="Whitehead S."/>
            <person name="Salmond G.P.C."/>
            <person name="Birch P.R.J."/>
            <person name="Barrell B.G."/>
            <person name="Parkhill J."/>
            <person name="Toth I.K."/>
        </authorList>
    </citation>
    <scope>NUCLEOTIDE SEQUENCE</scope>
    <source>
        <strain evidence="1">SCRI1043</strain>
    </source>
</reference>
<dbReference type="KEGG" id="eca:ECA1646"/>
<protein>
    <submittedName>
        <fullName evidence="1">Uncharacterized protein</fullName>
    </submittedName>
</protein>
<evidence type="ECO:0000313" key="2">
    <source>
        <dbReference type="Proteomes" id="UP000007966"/>
    </source>
</evidence>